<comment type="caution">
    <text evidence="1">The sequence shown here is derived from an EMBL/GenBank/DDBJ whole genome shotgun (WGS) entry which is preliminary data.</text>
</comment>
<reference evidence="1 2" key="1">
    <citation type="submission" date="2018-05" db="EMBL/GenBank/DDBJ databases">
        <title>Rhodoferax soyangensis sp.nov., isolated from an oligotrophic freshwater lake.</title>
        <authorList>
            <person name="Park M."/>
        </authorList>
    </citation>
    <scope>NUCLEOTIDE SEQUENCE [LARGE SCALE GENOMIC DNA]</scope>
    <source>
        <strain evidence="1 2">IMCC26218</strain>
    </source>
</reference>
<proteinExistence type="predicted"/>
<dbReference type="PROSITE" id="PS51318">
    <property type="entry name" value="TAT"/>
    <property type="match status" value="1"/>
</dbReference>
<dbReference type="AlphaFoldDB" id="A0A3E1RFU1"/>
<organism evidence="1 2">
    <name type="scientific">Rhodoferax lacus</name>
    <dbReference type="NCBI Taxonomy" id="2184758"/>
    <lineage>
        <taxon>Bacteria</taxon>
        <taxon>Pseudomonadati</taxon>
        <taxon>Pseudomonadota</taxon>
        <taxon>Betaproteobacteria</taxon>
        <taxon>Burkholderiales</taxon>
        <taxon>Comamonadaceae</taxon>
        <taxon>Rhodoferax</taxon>
    </lineage>
</organism>
<dbReference type="OrthoDB" id="9779968at2"/>
<dbReference type="Proteomes" id="UP000260665">
    <property type="component" value="Unassembled WGS sequence"/>
</dbReference>
<evidence type="ECO:0008006" key="3">
    <source>
        <dbReference type="Google" id="ProtNLM"/>
    </source>
</evidence>
<accession>A0A3E1RFU1</accession>
<dbReference type="PANTHER" id="PTHR43737:SF1">
    <property type="entry name" value="DUF1501 DOMAIN-CONTAINING PROTEIN"/>
    <property type="match status" value="1"/>
</dbReference>
<dbReference type="EMBL" id="QFZK01000003">
    <property type="protein sequence ID" value="RFO97480.1"/>
    <property type="molecule type" value="Genomic_DNA"/>
</dbReference>
<name>A0A3E1RFU1_9BURK</name>
<evidence type="ECO:0000313" key="1">
    <source>
        <dbReference type="EMBL" id="RFO97480.1"/>
    </source>
</evidence>
<dbReference type="InterPro" id="IPR010869">
    <property type="entry name" value="DUF1501"/>
</dbReference>
<evidence type="ECO:0000313" key="2">
    <source>
        <dbReference type="Proteomes" id="UP000260665"/>
    </source>
</evidence>
<gene>
    <name evidence="1" type="ORF">DIC66_06295</name>
</gene>
<dbReference type="PANTHER" id="PTHR43737">
    <property type="entry name" value="BLL7424 PROTEIN"/>
    <property type="match status" value="1"/>
</dbReference>
<protein>
    <recommendedName>
        <fullName evidence="3">DUF1501 domain-containing protein</fullName>
    </recommendedName>
</protein>
<dbReference type="Pfam" id="PF07394">
    <property type="entry name" value="DUF1501"/>
    <property type="match status" value="1"/>
</dbReference>
<dbReference type="RefSeq" id="WP_117175192.1">
    <property type="nucleotide sequence ID" value="NZ_QFZK01000003.1"/>
</dbReference>
<keyword evidence="2" id="KW-1185">Reference proteome</keyword>
<dbReference type="InterPro" id="IPR006311">
    <property type="entry name" value="TAT_signal"/>
</dbReference>
<sequence length="439" mass="46533">MPDSQDLQHPKSFQHLPMQPTHLPRRQFLSTLLAAGSAWAAPMAWAQGQGSASDGRLVVVFLRGAYDGLSALVPHGDRSYYAMRPTIAIAAPDGTALTTLRLDDTFGLHPALSALQPLWQQGVLAVIPAAGSPDPTRSHFDAQHQWEIGRPGHSGAATGWLNALASLRTASDKTQAAALGVGEANPQILSGPAMVQLVPRGQAATRQGALGDARTHDAVMQLYAGQDGLSQAFRAGAQSRMQTAQTLSADMADTGMNTKEMQAANNGAGSAQGLLLDAQHLGTLMRRDRQLRLGFLSAGGWDTHANQGAATGALANNLGNLAAALVQLRRDFSQPNDVIVVCSEFGRTSAENGTRGTDHGHGNALWLLGNRVQGGRWHGNWSGLAQGNLHEGRDLPVHHDFRGVLAHVLRSTQGLGNSELERMFPGFAWDAALDGLMRT</sequence>